<evidence type="ECO:0008006" key="3">
    <source>
        <dbReference type="Google" id="ProtNLM"/>
    </source>
</evidence>
<dbReference type="EMBL" id="BAAAZO010000009">
    <property type="protein sequence ID" value="GAA3624402.1"/>
    <property type="molecule type" value="Genomic_DNA"/>
</dbReference>
<organism evidence="1 2">
    <name type="scientific">Kineosporia mesophila</name>
    <dbReference type="NCBI Taxonomy" id="566012"/>
    <lineage>
        <taxon>Bacteria</taxon>
        <taxon>Bacillati</taxon>
        <taxon>Actinomycetota</taxon>
        <taxon>Actinomycetes</taxon>
        <taxon>Kineosporiales</taxon>
        <taxon>Kineosporiaceae</taxon>
        <taxon>Kineosporia</taxon>
    </lineage>
</organism>
<evidence type="ECO:0000313" key="2">
    <source>
        <dbReference type="Proteomes" id="UP001501074"/>
    </source>
</evidence>
<proteinExistence type="predicted"/>
<protein>
    <recommendedName>
        <fullName evidence="3">Secreted protein</fullName>
    </recommendedName>
</protein>
<sequence length="77" mass="7998">MSARTSGERAAVAVLLLVSVGSITGAAVHRGGADESVPPADQWRVVQVHCENERIQHGVDRGRADGLLLAHDTGVAC</sequence>
<dbReference type="Proteomes" id="UP001501074">
    <property type="component" value="Unassembled WGS sequence"/>
</dbReference>
<evidence type="ECO:0000313" key="1">
    <source>
        <dbReference type="EMBL" id="GAA3624402.1"/>
    </source>
</evidence>
<gene>
    <name evidence="1" type="ORF">GCM10022223_46830</name>
</gene>
<accession>A0ABP7A3U0</accession>
<comment type="caution">
    <text evidence="1">The sequence shown here is derived from an EMBL/GenBank/DDBJ whole genome shotgun (WGS) entry which is preliminary data.</text>
</comment>
<name>A0ABP7A3U0_9ACTN</name>
<dbReference type="RefSeq" id="WP_231487762.1">
    <property type="nucleotide sequence ID" value="NZ_BAAAZO010000009.1"/>
</dbReference>
<keyword evidence="2" id="KW-1185">Reference proteome</keyword>
<reference evidence="2" key="1">
    <citation type="journal article" date="2019" name="Int. J. Syst. Evol. Microbiol.">
        <title>The Global Catalogue of Microorganisms (GCM) 10K type strain sequencing project: providing services to taxonomists for standard genome sequencing and annotation.</title>
        <authorList>
            <consortium name="The Broad Institute Genomics Platform"/>
            <consortium name="The Broad Institute Genome Sequencing Center for Infectious Disease"/>
            <person name="Wu L."/>
            <person name="Ma J."/>
        </authorList>
    </citation>
    <scope>NUCLEOTIDE SEQUENCE [LARGE SCALE GENOMIC DNA]</scope>
    <source>
        <strain evidence="2">JCM 16902</strain>
    </source>
</reference>